<comment type="caution">
    <text evidence="2">The sequence shown here is derived from an EMBL/GenBank/DDBJ whole genome shotgun (WGS) entry which is preliminary data.</text>
</comment>
<keyword evidence="1" id="KW-0732">Signal</keyword>
<name>A0A1X0CP66_9MYCO</name>
<dbReference type="InterPro" id="IPR032710">
    <property type="entry name" value="NTF2-like_dom_sf"/>
</dbReference>
<dbReference type="Proteomes" id="UP000192772">
    <property type="component" value="Unassembled WGS sequence"/>
</dbReference>
<feature type="chain" id="PRO_5010872097" description="DUF4878 domain-containing protein" evidence="1">
    <location>
        <begin position="26"/>
        <end position="133"/>
    </location>
</feature>
<accession>A0A1X0CP66</accession>
<evidence type="ECO:0000313" key="2">
    <source>
        <dbReference type="EMBL" id="ORA61865.1"/>
    </source>
</evidence>
<dbReference type="EMBL" id="MVHP01000030">
    <property type="protein sequence ID" value="ORA61865.1"/>
    <property type="molecule type" value="Genomic_DNA"/>
</dbReference>
<dbReference type="OrthoDB" id="4627718at2"/>
<evidence type="ECO:0000313" key="3">
    <source>
        <dbReference type="Proteomes" id="UP000192772"/>
    </source>
</evidence>
<organism evidence="2 3">
    <name type="scientific">Mycolicibacterium elephantis</name>
    <dbReference type="NCBI Taxonomy" id="81858"/>
    <lineage>
        <taxon>Bacteria</taxon>
        <taxon>Bacillati</taxon>
        <taxon>Actinomycetota</taxon>
        <taxon>Actinomycetes</taxon>
        <taxon>Mycobacteriales</taxon>
        <taxon>Mycobacteriaceae</taxon>
        <taxon>Mycolicibacterium</taxon>
    </lineage>
</organism>
<protein>
    <recommendedName>
        <fullName evidence="4">DUF4878 domain-containing protein</fullName>
    </recommendedName>
</protein>
<sequence>MLRVVAALTALAVLGAATTAGPARAATDQEQIRAVLEDMNDSYNRFDFDGFAEYVCAAMRLADGYEAGWYSSRRVDGPTRITVGSIAVTGEPASSAVANVRFEAAHHTETLAVDFVREDARWKACRYHPVRTI</sequence>
<evidence type="ECO:0000256" key="1">
    <source>
        <dbReference type="SAM" id="SignalP"/>
    </source>
</evidence>
<evidence type="ECO:0008006" key="4">
    <source>
        <dbReference type="Google" id="ProtNLM"/>
    </source>
</evidence>
<dbReference type="RefSeq" id="WP_064918473.1">
    <property type="nucleotide sequence ID" value="NZ_LZHS01000017.1"/>
</dbReference>
<proteinExistence type="predicted"/>
<reference evidence="2 3" key="1">
    <citation type="submission" date="2017-02" db="EMBL/GenBank/DDBJ databases">
        <title>The new phylogeny of genus Mycobacterium.</title>
        <authorList>
            <person name="Tortoli E."/>
            <person name="Trovato A."/>
            <person name="Cirillo D.M."/>
        </authorList>
    </citation>
    <scope>NUCLEOTIDE SEQUENCE [LARGE SCALE GENOMIC DNA]</scope>
    <source>
        <strain evidence="2 3">FI-09383</strain>
    </source>
</reference>
<dbReference type="SUPFAM" id="SSF54427">
    <property type="entry name" value="NTF2-like"/>
    <property type="match status" value="1"/>
</dbReference>
<dbReference type="AlphaFoldDB" id="A0A1X0CP66"/>
<gene>
    <name evidence="2" type="ORF">BST23_21060</name>
</gene>
<dbReference type="STRING" id="81858.BST23_21060"/>
<feature type="signal peptide" evidence="1">
    <location>
        <begin position="1"/>
        <end position="25"/>
    </location>
</feature>